<evidence type="ECO:0008006" key="3">
    <source>
        <dbReference type="Google" id="ProtNLM"/>
    </source>
</evidence>
<sequence length="313" mass="37552">MHKIAILLVTYIKDIEYVERLIPNYKKYNRDKIPLYIVTPSSDITAFQKFVDDGIELFTEEAITKNLAHNSIHGIRLGYINQEIIKLAFWEKKLCENYFCMDSDGQFVRDFYISDFMYDSDTPYTILVEDNELAVEPEYYKKYWVEREKLIRTIQKEIGLVDKRMLTCHGFAILSCKVLESLHNKYLVPNNLTYKDLIEISPYEYSWYNMWLQKDKTIDIQFREHIFKYFHHKNHHIEYLQKGITLDDIARGYLGIVINSNYSRWDGVVSYEDGDIYELSLKEIRQLLYKIIRSLFRKPLTLLVKFRARYISN</sequence>
<evidence type="ECO:0000313" key="2">
    <source>
        <dbReference type="Proteomes" id="UP000198535"/>
    </source>
</evidence>
<accession>A0A1I4UJV0</accession>
<name>A0A1I4UJV0_9EURY</name>
<organism evidence="1 2">
    <name type="scientific">Methanolobus profundi</name>
    <dbReference type="NCBI Taxonomy" id="487685"/>
    <lineage>
        <taxon>Archaea</taxon>
        <taxon>Methanobacteriati</taxon>
        <taxon>Methanobacteriota</taxon>
        <taxon>Stenosarchaea group</taxon>
        <taxon>Methanomicrobia</taxon>
        <taxon>Methanosarcinales</taxon>
        <taxon>Methanosarcinaceae</taxon>
        <taxon>Methanolobus</taxon>
    </lineage>
</organism>
<reference evidence="2" key="1">
    <citation type="submission" date="2016-10" db="EMBL/GenBank/DDBJ databases">
        <authorList>
            <person name="Varghese N."/>
            <person name="Submissions S."/>
        </authorList>
    </citation>
    <scope>NUCLEOTIDE SEQUENCE [LARGE SCALE GENOMIC DNA]</scope>
    <source>
        <strain evidence="2">Mob M</strain>
    </source>
</reference>
<dbReference type="Proteomes" id="UP000198535">
    <property type="component" value="Unassembled WGS sequence"/>
</dbReference>
<protein>
    <recommendedName>
        <fullName evidence="3">Rhamnan synthesis protein F</fullName>
    </recommendedName>
</protein>
<dbReference type="STRING" id="487685.SAMN04488696_2752"/>
<keyword evidence="2" id="KW-1185">Reference proteome</keyword>
<dbReference type="InterPro" id="IPR045499">
    <property type="entry name" value="DUF6492"/>
</dbReference>
<dbReference type="EMBL" id="FOUJ01000007">
    <property type="protein sequence ID" value="SFM89282.1"/>
    <property type="molecule type" value="Genomic_DNA"/>
</dbReference>
<evidence type="ECO:0000313" key="1">
    <source>
        <dbReference type="EMBL" id="SFM89282.1"/>
    </source>
</evidence>
<proteinExistence type="predicted"/>
<dbReference type="Pfam" id="PF20102">
    <property type="entry name" value="DUF6492"/>
    <property type="match status" value="1"/>
</dbReference>
<gene>
    <name evidence="1" type="ORF">SAMN04488696_2752</name>
</gene>
<dbReference type="AlphaFoldDB" id="A0A1I4UJV0"/>
<dbReference type="RefSeq" id="WP_091937918.1">
    <property type="nucleotide sequence ID" value="NZ_FOUJ01000007.1"/>
</dbReference>